<dbReference type="NCBIfam" id="NF037995">
    <property type="entry name" value="TRAP_S1"/>
    <property type="match status" value="1"/>
</dbReference>
<evidence type="ECO:0000313" key="3">
    <source>
        <dbReference type="Proteomes" id="UP000222862"/>
    </source>
</evidence>
<keyword evidence="1" id="KW-0732">Signal</keyword>
<protein>
    <submittedName>
        <fullName evidence="2">C4-dicarboxylate ABC transporter</fullName>
    </submittedName>
</protein>
<comment type="caution">
    <text evidence="2">The sequence shown here is derived from an EMBL/GenBank/DDBJ whole genome shotgun (WGS) entry which is preliminary data.</text>
</comment>
<evidence type="ECO:0000313" key="2">
    <source>
        <dbReference type="EMBL" id="PGH21046.1"/>
    </source>
</evidence>
<reference evidence="2 3" key="1">
    <citation type="submission" date="2017-06" db="EMBL/GenBank/DDBJ databases">
        <title>Genome sequencing of Fusobacterium nucleatum subsp. polymorphum KCOM 1232 (=ChDC F37).</title>
        <authorList>
            <person name="Kook J.-K."/>
            <person name="Park S.-N."/>
            <person name="Lim Y.K."/>
            <person name="Roh H."/>
        </authorList>
    </citation>
    <scope>NUCLEOTIDE SEQUENCE [LARGE SCALE GENOMIC DNA]</scope>
    <source>
        <strain evidence="3">KCOM 1232 ( ChDC F37)</strain>
    </source>
</reference>
<dbReference type="InterPro" id="IPR004682">
    <property type="entry name" value="TRAP_DctP"/>
</dbReference>
<dbReference type="InterPro" id="IPR038404">
    <property type="entry name" value="TRAP_DctP_sf"/>
</dbReference>
<dbReference type="GO" id="GO:0030288">
    <property type="term" value="C:outer membrane-bounded periplasmic space"/>
    <property type="evidence" value="ECO:0007669"/>
    <property type="project" value="InterPro"/>
</dbReference>
<dbReference type="InterPro" id="IPR018389">
    <property type="entry name" value="DctP_fam"/>
</dbReference>
<dbReference type="PIRSF" id="PIRSF006470">
    <property type="entry name" value="DctB"/>
    <property type="match status" value="1"/>
</dbReference>
<dbReference type="GO" id="GO:0055085">
    <property type="term" value="P:transmembrane transport"/>
    <property type="evidence" value="ECO:0007669"/>
    <property type="project" value="InterPro"/>
</dbReference>
<accession>A0A2B7YHN3</accession>
<dbReference type="RefSeq" id="WP_098703070.1">
    <property type="nucleotide sequence ID" value="NZ_NJGI01000004.1"/>
</dbReference>
<dbReference type="Pfam" id="PF03480">
    <property type="entry name" value="DctP"/>
    <property type="match status" value="1"/>
</dbReference>
<gene>
    <name evidence="2" type="ORF">RN96_08325</name>
</gene>
<dbReference type="PANTHER" id="PTHR33376:SF3">
    <property type="entry name" value="C4-DICARBOXYLATE-BINDING PROTEIN"/>
    <property type="match status" value="1"/>
</dbReference>
<dbReference type="CDD" id="cd13669">
    <property type="entry name" value="PBP2_TRAP_TM0322_like"/>
    <property type="match status" value="1"/>
</dbReference>
<dbReference type="AlphaFoldDB" id="A0A2B7YHN3"/>
<sequence>METKKSFMVLKFFLVFLLGLLFVACGKDKEEKQEVRVIKVSHVFQTSEPTHIYIQQAADRINERLKGQIEFQVYPNGELPSYKDAIEQVLRGSDFVSVVDPSYIGDYVPDFTALVGPMLYNSYEDYTKVTSSDFVKELEKKAEEKGIKVLSLDFIFGFRNIVTDKVIKEPSDLEGVKIRVPASKLWIDTFNALGANPVAMPWSETVSALQQKVIDGTETTFSFMSNSKLYELRKNVALSNHFLGTGGVYISTKVWDSFTDEQRKVIQEEITQAAKDNIAKMYELEEQYKEDIIKNGMILNEVNTEAFKEKTKKVFDEYPGFSQGIYQKIQDEIKK</sequence>
<dbReference type="Gene3D" id="3.40.190.170">
    <property type="entry name" value="Bacterial extracellular solute-binding protein, family 7"/>
    <property type="match status" value="1"/>
</dbReference>
<dbReference type="Proteomes" id="UP000222862">
    <property type="component" value="Unassembled WGS sequence"/>
</dbReference>
<dbReference type="EMBL" id="NJGI01000004">
    <property type="protein sequence ID" value="PGH21046.1"/>
    <property type="molecule type" value="Genomic_DNA"/>
</dbReference>
<evidence type="ECO:0000256" key="1">
    <source>
        <dbReference type="ARBA" id="ARBA00022729"/>
    </source>
</evidence>
<dbReference type="PROSITE" id="PS51257">
    <property type="entry name" value="PROKAR_LIPOPROTEIN"/>
    <property type="match status" value="1"/>
</dbReference>
<proteinExistence type="predicted"/>
<dbReference type="PANTHER" id="PTHR33376">
    <property type="match status" value="1"/>
</dbReference>
<organism evidence="2 3">
    <name type="scientific">Fusobacterium nucleatum subsp. polymorphum</name>
    <name type="common">Fusobacterium polymorphum</name>
    <dbReference type="NCBI Taxonomy" id="76857"/>
    <lineage>
        <taxon>Bacteria</taxon>
        <taxon>Fusobacteriati</taxon>
        <taxon>Fusobacteriota</taxon>
        <taxon>Fusobacteriia</taxon>
        <taxon>Fusobacteriales</taxon>
        <taxon>Fusobacteriaceae</taxon>
        <taxon>Fusobacterium</taxon>
    </lineage>
</organism>
<name>A0A2B7YHN3_FUSNP</name>